<evidence type="ECO:0000313" key="4">
    <source>
        <dbReference type="EMBL" id="KAF7638824.1"/>
    </source>
</evidence>
<keyword evidence="5" id="KW-1185">Reference proteome</keyword>
<reference evidence="4" key="1">
    <citation type="journal article" date="2020" name="Ecol. Evol.">
        <title>Genome structure and content of the rice root-knot nematode (Meloidogyne graminicola).</title>
        <authorList>
            <person name="Phan N.T."/>
            <person name="Danchin E.G.J."/>
            <person name="Klopp C."/>
            <person name="Perfus-Barbeoch L."/>
            <person name="Kozlowski D.K."/>
            <person name="Koutsovoulos G.D."/>
            <person name="Lopez-Roques C."/>
            <person name="Bouchez O."/>
            <person name="Zahm M."/>
            <person name="Besnard G."/>
            <person name="Bellafiore S."/>
        </authorList>
    </citation>
    <scope>NUCLEOTIDE SEQUENCE</scope>
    <source>
        <strain evidence="4">VN-18</strain>
    </source>
</reference>
<evidence type="ECO:0000259" key="3">
    <source>
        <dbReference type="Pfam" id="PF14688"/>
    </source>
</evidence>
<dbReference type="Proteomes" id="UP000605970">
    <property type="component" value="Unassembled WGS sequence"/>
</dbReference>
<dbReference type="OrthoDB" id="4238at2759"/>
<feature type="domain" description="DUF4460" evidence="2">
    <location>
        <begin position="103"/>
        <end position="195"/>
    </location>
</feature>
<dbReference type="PANTHER" id="PTHR31596:SF1">
    <property type="entry name" value="T-CELL ACTIVATION INHIBITOR, MITOCHONDRIAL"/>
    <property type="match status" value="1"/>
</dbReference>
<evidence type="ECO:0000313" key="5">
    <source>
        <dbReference type="Proteomes" id="UP000605970"/>
    </source>
</evidence>
<dbReference type="PANTHER" id="PTHR31596">
    <property type="entry name" value="T-CELL ACTIVATION INHIBITOR, MITOCHONDRIAL"/>
    <property type="match status" value="1"/>
</dbReference>
<dbReference type="GO" id="GO:0005739">
    <property type="term" value="C:mitochondrion"/>
    <property type="evidence" value="ECO:0007669"/>
    <property type="project" value="TreeGrafter"/>
</dbReference>
<feature type="region of interest" description="Disordered" evidence="1">
    <location>
        <begin position="13"/>
        <end position="33"/>
    </location>
</feature>
<dbReference type="AlphaFoldDB" id="A0A8S9ZYI0"/>
<dbReference type="Pfam" id="PF14688">
    <property type="entry name" value="DUF4461"/>
    <property type="match status" value="1"/>
</dbReference>
<dbReference type="InterPro" id="IPR027989">
    <property type="entry name" value="DUF4461"/>
</dbReference>
<feature type="domain" description="DUF4461" evidence="3">
    <location>
        <begin position="243"/>
        <end position="548"/>
    </location>
</feature>
<dbReference type="EMBL" id="JABEBT010000009">
    <property type="protein sequence ID" value="KAF7638824.1"/>
    <property type="molecule type" value="Genomic_DNA"/>
</dbReference>
<evidence type="ECO:0000256" key="1">
    <source>
        <dbReference type="SAM" id="MobiDB-lite"/>
    </source>
</evidence>
<comment type="caution">
    <text evidence="4">The sequence shown here is derived from an EMBL/GenBank/DDBJ whole genome shotgun (WGS) entry which is preliminary data.</text>
</comment>
<name>A0A8S9ZYI0_9BILA</name>
<dbReference type="InterPro" id="IPR027986">
    <property type="entry name" value="TCAIM"/>
</dbReference>
<proteinExistence type="predicted"/>
<organism evidence="4 5">
    <name type="scientific">Meloidogyne graminicola</name>
    <dbReference type="NCBI Taxonomy" id="189291"/>
    <lineage>
        <taxon>Eukaryota</taxon>
        <taxon>Metazoa</taxon>
        <taxon>Ecdysozoa</taxon>
        <taxon>Nematoda</taxon>
        <taxon>Chromadorea</taxon>
        <taxon>Rhabditida</taxon>
        <taxon>Tylenchina</taxon>
        <taxon>Tylenchomorpha</taxon>
        <taxon>Tylenchoidea</taxon>
        <taxon>Meloidogynidae</taxon>
        <taxon>Meloidogyninae</taxon>
        <taxon>Meloidogyne</taxon>
    </lineage>
</organism>
<gene>
    <name evidence="4" type="ORF">Mgra_00001632</name>
</gene>
<dbReference type="InterPro" id="IPR028031">
    <property type="entry name" value="DUF4460"/>
</dbReference>
<evidence type="ECO:0000259" key="2">
    <source>
        <dbReference type="Pfam" id="PF14687"/>
    </source>
</evidence>
<dbReference type="Pfam" id="PF14687">
    <property type="entry name" value="DUF4460"/>
    <property type="match status" value="1"/>
</dbReference>
<sequence length="556" mass="64329">MVRRRLQEGQDFTKKDINKTESRNNSKDEQVRELLDEDKKHENFAQELLKLTYSLKQNFTIAGSVLKEDNAALNLFLTKMCPNTLFFLRKFPNVCMTQQCLFSAKDAAVALRPFYFAVHPDRFAQDPEIQNRNERALQVFNGYINNLFPEPVNQIPVKVEFIVRDNCSNFKSIQIFLSGADPEQIIKLALERCELSTDNLPIRDKYQHKTTVEIKSSPPQNFAPGLDEIWKNLQENERIRQKQLSNNRELALQRRDGHKRMVEMIDDSIDDIKRKTGVTQILWSINWELTFMRRCLINVLEMINHSDINSKDFIIYSLNDRKLIFGRGSHICCDGSLQFGADDAIGAWQKICIESAKFQTFEVQNLQRLGQRVVELFGGINLLIQPYDGLLQTIKNIKLFIGRVCSQPPKEITAINSLLKKDQQVEIKNGYSELALVNGILQVPCNVDIQSMKQFIMNNDTSKDEKTRKEFFEQKNFLESVKNSAISHLELNSLSWDEDLNFTRLLIVLRKLAKFEKEHVHHFSDLEIHLGSGPKIFVLASGKISLPIEMIENFQI</sequence>
<accession>A0A8S9ZYI0</accession>
<protein>
    <recommendedName>
        <fullName evidence="6">T-cell activation inhibitor, mitochondrial</fullName>
    </recommendedName>
</protein>
<evidence type="ECO:0008006" key="6">
    <source>
        <dbReference type="Google" id="ProtNLM"/>
    </source>
</evidence>